<protein>
    <submittedName>
        <fullName evidence="1">Uncharacterized protein</fullName>
    </submittedName>
</protein>
<gene>
    <name evidence="1" type="ORF">L210DRAFT_950824</name>
</gene>
<name>A0AAD4BMB0_BOLED</name>
<evidence type="ECO:0000313" key="1">
    <source>
        <dbReference type="EMBL" id="KAF8434110.1"/>
    </source>
</evidence>
<reference evidence="1" key="2">
    <citation type="journal article" date="2020" name="Nat. Commun.">
        <title>Large-scale genome sequencing of mycorrhizal fungi provides insights into the early evolution of symbiotic traits.</title>
        <authorList>
            <person name="Miyauchi S."/>
            <person name="Kiss E."/>
            <person name="Kuo A."/>
            <person name="Drula E."/>
            <person name="Kohler A."/>
            <person name="Sanchez-Garcia M."/>
            <person name="Morin E."/>
            <person name="Andreopoulos B."/>
            <person name="Barry K.W."/>
            <person name="Bonito G."/>
            <person name="Buee M."/>
            <person name="Carver A."/>
            <person name="Chen C."/>
            <person name="Cichocki N."/>
            <person name="Clum A."/>
            <person name="Culley D."/>
            <person name="Crous P.W."/>
            <person name="Fauchery L."/>
            <person name="Girlanda M."/>
            <person name="Hayes R.D."/>
            <person name="Keri Z."/>
            <person name="LaButti K."/>
            <person name="Lipzen A."/>
            <person name="Lombard V."/>
            <person name="Magnuson J."/>
            <person name="Maillard F."/>
            <person name="Murat C."/>
            <person name="Nolan M."/>
            <person name="Ohm R.A."/>
            <person name="Pangilinan J."/>
            <person name="Pereira M.F."/>
            <person name="Perotto S."/>
            <person name="Peter M."/>
            <person name="Pfister S."/>
            <person name="Riley R."/>
            <person name="Sitrit Y."/>
            <person name="Stielow J.B."/>
            <person name="Szollosi G."/>
            <person name="Zifcakova L."/>
            <person name="Stursova M."/>
            <person name="Spatafora J.W."/>
            <person name="Tedersoo L."/>
            <person name="Vaario L.M."/>
            <person name="Yamada A."/>
            <person name="Yan M."/>
            <person name="Wang P."/>
            <person name="Xu J."/>
            <person name="Bruns T."/>
            <person name="Baldrian P."/>
            <person name="Vilgalys R."/>
            <person name="Dunand C."/>
            <person name="Henrissat B."/>
            <person name="Grigoriev I.V."/>
            <person name="Hibbett D."/>
            <person name="Nagy L.G."/>
            <person name="Martin F.M."/>
        </authorList>
    </citation>
    <scope>NUCLEOTIDE SEQUENCE</scope>
    <source>
        <strain evidence="1">BED1</strain>
    </source>
</reference>
<sequence>MTLPLAAGRRIGFARRILIKAIDDDMLTELEYVSTSSSILIPGEIFSICKRTGTVSLTSIPNGC</sequence>
<accession>A0AAD4BMB0</accession>
<comment type="caution">
    <text evidence="1">The sequence shown here is derived from an EMBL/GenBank/DDBJ whole genome shotgun (WGS) entry which is preliminary data.</text>
</comment>
<reference evidence="1" key="1">
    <citation type="submission" date="2019-10" db="EMBL/GenBank/DDBJ databases">
        <authorList>
            <consortium name="DOE Joint Genome Institute"/>
            <person name="Kuo A."/>
            <person name="Miyauchi S."/>
            <person name="Kiss E."/>
            <person name="Drula E."/>
            <person name="Kohler A."/>
            <person name="Sanchez-Garcia M."/>
            <person name="Andreopoulos B."/>
            <person name="Barry K.W."/>
            <person name="Bonito G."/>
            <person name="Buee M."/>
            <person name="Carver A."/>
            <person name="Chen C."/>
            <person name="Cichocki N."/>
            <person name="Clum A."/>
            <person name="Culley D."/>
            <person name="Crous P.W."/>
            <person name="Fauchery L."/>
            <person name="Girlanda M."/>
            <person name="Hayes R."/>
            <person name="Keri Z."/>
            <person name="LaButti K."/>
            <person name="Lipzen A."/>
            <person name="Lombard V."/>
            <person name="Magnuson J."/>
            <person name="Maillard F."/>
            <person name="Morin E."/>
            <person name="Murat C."/>
            <person name="Nolan M."/>
            <person name="Ohm R."/>
            <person name="Pangilinan J."/>
            <person name="Pereira M."/>
            <person name="Perotto S."/>
            <person name="Peter M."/>
            <person name="Riley R."/>
            <person name="Sitrit Y."/>
            <person name="Stielow B."/>
            <person name="Szollosi G."/>
            <person name="Zifcakova L."/>
            <person name="Stursova M."/>
            <person name="Spatafora J.W."/>
            <person name="Tedersoo L."/>
            <person name="Vaario L.-M."/>
            <person name="Yamada A."/>
            <person name="Yan M."/>
            <person name="Wang P."/>
            <person name="Xu J."/>
            <person name="Bruns T."/>
            <person name="Baldrian P."/>
            <person name="Vilgalys R."/>
            <person name="Henrissat B."/>
            <person name="Grigoriev I.V."/>
            <person name="Hibbett D."/>
            <person name="Nagy L.G."/>
            <person name="Martin F.M."/>
        </authorList>
    </citation>
    <scope>NUCLEOTIDE SEQUENCE</scope>
    <source>
        <strain evidence="1">BED1</strain>
    </source>
</reference>
<keyword evidence="2" id="KW-1185">Reference proteome</keyword>
<evidence type="ECO:0000313" key="2">
    <source>
        <dbReference type="Proteomes" id="UP001194468"/>
    </source>
</evidence>
<dbReference type="EMBL" id="WHUW01000030">
    <property type="protein sequence ID" value="KAF8434110.1"/>
    <property type="molecule type" value="Genomic_DNA"/>
</dbReference>
<dbReference type="AlphaFoldDB" id="A0AAD4BMB0"/>
<proteinExistence type="predicted"/>
<organism evidence="1 2">
    <name type="scientific">Boletus edulis BED1</name>
    <dbReference type="NCBI Taxonomy" id="1328754"/>
    <lineage>
        <taxon>Eukaryota</taxon>
        <taxon>Fungi</taxon>
        <taxon>Dikarya</taxon>
        <taxon>Basidiomycota</taxon>
        <taxon>Agaricomycotina</taxon>
        <taxon>Agaricomycetes</taxon>
        <taxon>Agaricomycetidae</taxon>
        <taxon>Boletales</taxon>
        <taxon>Boletineae</taxon>
        <taxon>Boletaceae</taxon>
        <taxon>Boletoideae</taxon>
        <taxon>Boletus</taxon>
    </lineage>
</organism>
<dbReference type="Proteomes" id="UP001194468">
    <property type="component" value="Unassembled WGS sequence"/>
</dbReference>